<dbReference type="Proteomes" id="UP001147148">
    <property type="component" value="Unassembled WGS sequence"/>
</dbReference>
<feature type="transmembrane region" description="Helical" evidence="2">
    <location>
        <begin position="64"/>
        <end position="83"/>
    </location>
</feature>
<sequence>MEKITKLLENLKQAIIDYKDKVMTYFKEREERLIEKNKQAIANKQPRKKSDKSFIEIFMEKKELVLISILSIIVLVLFLTIAGPRINHSIILKQNETLIGQTFEGNKKVKVVAYDELEDIIKKNKKVTVMMVDQNGKHYEQLEKSLLDSKELKKYDGTIYLYPITMNKDKIEKFYHLKSDFTMLRFENNKEVNRIPLTTKDEAEEELVNYLITLEQGERPQIGEKNKQKQKELREQKEREEKRKENEDIIDELQDFIL</sequence>
<reference evidence="3" key="1">
    <citation type="submission" date="2022-10" db="EMBL/GenBank/DDBJ databases">
        <title>Vagococcus sp. isolated from poultry meat.</title>
        <authorList>
            <person name="Johansson P."/>
            <person name="Bjorkroth J."/>
        </authorList>
    </citation>
    <scope>NUCLEOTIDE SEQUENCE</scope>
    <source>
        <strain evidence="3">PNs007</strain>
    </source>
</reference>
<feature type="region of interest" description="Disordered" evidence="1">
    <location>
        <begin position="219"/>
        <end position="245"/>
    </location>
</feature>
<dbReference type="RefSeq" id="WP_275470729.1">
    <property type="nucleotide sequence ID" value="NZ_JAPDSH010000001.1"/>
</dbReference>
<protein>
    <recommendedName>
        <fullName evidence="5">DUF4367 domain-containing protein</fullName>
    </recommendedName>
</protein>
<name>A0ABT5WZ96_9ENTE</name>
<evidence type="ECO:0008006" key="5">
    <source>
        <dbReference type="Google" id="ProtNLM"/>
    </source>
</evidence>
<evidence type="ECO:0000256" key="1">
    <source>
        <dbReference type="SAM" id="MobiDB-lite"/>
    </source>
</evidence>
<keyword evidence="2" id="KW-0812">Transmembrane</keyword>
<proteinExistence type="predicted"/>
<comment type="caution">
    <text evidence="3">The sequence shown here is derived from an EMBL/GenBank/DDBJ whole genome shotgun (WGS) entry which is preliminary data.</text>
</comment>
<keyword evidence="2" id="KW-1133">Transmembrane helix</keyword>
<evidence type="ECO:0000313" key="3">
    <source>
        <dbReference type="EMBL" id="MDF0479085.1"/>
    </source>
</evidence>
<keyword evidence="2" id="KW-0472">Membrane</keyword>
<gene>
    <name evidence="3" type="ORF">OL233_02195</name>
</gene>
<evidence type="ECO:0000256" key="2">
    <source>
        <dbReference type="SAM" id="Phobius"/>
    </source>
</evidence>
<accession>A0ABT5WZ96</accession>
<organism evidence="3 4">
    <name type="scientific">Vagococcus proximus</name>
    <dbReference type="NCBI Taxonomy" id="2991417"/>
    <lineage>
        <taxon>Bacteria</taxon>
        <taxon>Bacillati</taxon>
        <taxon>Bacillota</taxon>
        <taxon>Bacilli</taxon>
        <taxon>Lactobacillales</taxon>
        <taxon>Enterococcaceae</taxon>
        <taxon>Vagococcus</taxon>
    </lineage>
</organism>
<dbReference type="EMBL" id="JAPDSH010000001">
    <property type="protein sequence ID" value="MDF0479085.1"/>
    <property type="molecule type" value="Genomic_DNA"/>
</dbReference>
<evidence type="ECO:0000313" key="4">
    <source>
        <dbReference type="Proteomes" id="UP001147148"/>
    </source>
</evidence>
<keyword evidence="4" id="KW-1185">Reference proteome</keyword>